<protein>
    <submittedName>
        <fullName evidence="1">Uncharacterized protein</fullName>
    </submittedName>
</protein>
<organism evidence="1 2">
    <name type="scientific">Camellia sinensis</name>
    <name type="common">Tea plant</name>
    <name type="synonym">Thea sinensis</name>
    <dbReference type="NCBI Taxonomy" id="4442"/>
    <lineage>
        <taxon>Eukaryota</taxon>
        <taxon>Viridiplantae</taxon>
        <taxon>Streptophyta</taxon>
        <taxon>Embryophyta</taxon>
        <taxon>Tracheophyta</taxon>
        <taxon>Spermatophyta</taxon>
        <taxon>Magnoliopsida</taxon>
        <taxon>eudicotyledons</taxon>
        <taxon>Gunneridae</taxon>
        <taxon>Pentapetalae</taxon>
        <taxon>asterids</taxon>
        <taxon>Ericales</taxon>
        <taxon>Theaceae</taxon>
        <taxon>Camellia</taxon>
    </lineage>
</organism>
<accession>A0A7J7I896</accession>
<evidence type="ECO:0000313" key="2">
    <source>
        <dbReference type="Proteomes" id="UP000593564"/>
    </source>
</evidence>
<gene>
    <name evidence="1" type="ORF">HYC85_002439</name>
</gene>
<proteinExistence type="predicted"/>
<dbReference type="EMBL" id="JACBKZ010000001">
    <property type="protein sequence ID" value="KAF5961230.1"/>
    <property type="molecule type" value="Genomic_DNA"/>
</dbReference>
<comment type="caution">
    <text evidence="1">The sequence shown here is derived from an EMBL/GenBank/DDBJ whole genome shotgun (WGS) entry which is preliminary data.</text>
</comment>
<name>A0A7J7I896_CAMSI</name>
<reference evidence="1 2" key="2">
    <citation type="submission" date="2020-07" db="EMBL/GenBank/DDBJ databases">
        <title>Genome assembly of wild tea tree DASZ reveals pedigree and selection history of tea varieties.</title>
        <authorList>
            <person name="Zhang W."/>
        </authorList>
    </citation>
    <scope>NUCLEOTIDE SEQUENCE [LARGE SCALE GENOMIC DNA]</scope>
    <source>
        <strain evidence="2">cv. G240</strain>
        <tissue evidence="1">Leaf</tissue>
    </source>
</reference>
<dbReference type="Proteomes" id="UP000593564">
    <property type="component" value="Unassembled WGS sequence"/>
</dbReference>
<evidence type="ECO:0000313" key="1">
    <source>
        <dbReference type="EMBL" id="KAF5961230.1"/>
    </source>
</evidence>
<sequence>MPAIDLLQSCNWFVECRLITVELVIYVVTLSCNIYFKFKILCKPHDPASLAPSVPVHCKSAPS</sequence>
<dbReference type="AlphaFoldDB" id="A0A7J7I896"/>
<reference evidence="2" key="1">
    <citation type="journal article" date="2020" name="Nat. Commun.">
        <title>Genome assembly of wild tea tree DASZ reveals pedigree and selection history of tea varieties.</title>
        <authorList>
            <person name="Zhang W."/>
            <person name="Zhang Y."/>
            <person name="Qiu H."/>
            <person name="Guo Y."/>
            <person name="Wan H."/>
            <person name="Zhang X."/>
            <person name="Scossa F."/>
            <person name="Alseekh S."/>
            <person name="Zhang Q."/>
            <person name="Wang P."/>
            <person name="Xu L."/>
            <person name="Schmidt M.H."/>
            <person name="Jia X."/>
            <person name="Li D."/>
            <person name="Zhu A."/>
            <person name="Guo F."/>
            <person name="Chen W."/>
            <person name="Ni D."/>
            <person name="Usadel B."/>
            <person name="Fernie A.R."/>
            <person name="Wen W."/>
        </authorList>
    </citation>
    <scope>NUCLEOTIDE SEQUENCE [LARGE SCALE GENOMIC DNA]</scope>
    <source>
        <strain evidence="2">cv. G240</strain>
    </source>
</reference>
<keyword evidence="2" id="KW-1185">Reference proteome</keyword>